<dbReference type="Gene3D" id="1.10.357.10">
    <property type="entry name" value="Tetracycline Repressor, domain 2"/>
    <property type="match status" value="1"/>
</dbReference>
<gene>
    <name evidence="4" type="ORF">GCM10017576_26080</name>
</gene>
<organism evidence="4 5">
    <name type="scientific">Microbacterium barkeri</name>
    <dbReference type="NCBI Taxonomy" id="33917"/>
    <lineage>
        <taxon>Bacteria</taxon>
        <taxon>Bacillati</taxon>
        <taxon>Actinomycetota</taxon>
        <taxon>Actinomycetes</taxon>
        <taxon>Micrococcales</taxon>
        <taxon>Microbacteriaceae</taxon>
        <taxon>Microbacterium</taxon>
    </lineage>
</organism>
<evidence type="ECO:0000256" key="2">
    <source>
        <dbReference type="PROSITE-ProRule" id="PRU00335"/>
    </source>
</evidence>
<dbReference type="SUPFAM" id="SSF48498">
    <property type="entry name" value="Tetracyclin repressor-like, C-terminal domain"/>
    <property type="match status" value="1"/>
</dbReference>
<dbReference type="GO" id="GO:0006355">
    <property type="term" value="P:regulation of DNA-templated transcription"/>
    <property type="evidence" value="ECO:0007669"/>
    <property type="project" value="UniProtKB-ARBA"/>
</dbReference>
<dbReference type="GO" id="GO:0003677">
    <property type="term" value="F:DNA binding"/>
    <property type="evidence" value="ECO:0007669"/>
    <property type="project" value="UniProtKB-UniRule"/>
</dbReference>
<accession>A0A9W6H547</accession>
<dbReference type="InterPro" id="IPR041467">
    <property type="entry name" value="Sco4008_C"/>
</dbReference>
<feature type="DNA-binding region" description="H-T-H motif" evidence="2">
    <location>
        <begin position="35"/>
        <end position="54"/>
    </location>
</feature>
<dbReference type="InterPro" id="IPR001647">
    <property type="entry name" value="HTH_TetR"/>
</dbReference>
<feature type="domain" description="HTH tetR-type" evidence="3">
    <location>
        <begin position="12"/>
        <end position="72"/>
    </location>
</feature>
<dbReference type="PROSITE" id="PS50977">
    <property type="entry name" value="HTH_TETR_2"/>
    <property type="match status" value="1"/>
</dbReference>
<evidence type="ECO:0000313" key="5">
    <source>
        <dbReference type="Proteomes" id="UP001142462"/>
    </source>
</evidence>
<dbReference type="Proteomes" id="UP001142462">
    <property type="component" value="Unassembled WGS sequence"/>
</dbReference>
<reference evidence="4" key="2">
    <citation type="submission" date="2023-01" db="EMBL/GenBank/DDBJ databases">
        <authorList>
            <person name="Sun Q."/>
            <person name="Evtushenko L."/>
        </authorList>
    </citation>
    <scope>NUCLEOTIDE SEQUENCE</scope>
    <source>
        <strain evidence="4">VKM Ac-1020</strain>
    </source>
</reference>
<dbReference type="InterPro" id="IPR036271">
    <property type="entry name" value="Tet_transcr_reg_TetR-rel_C_sf"/>
</dbReference>
<dbReference type="Pfam" id="PF00440">
    <property type="entry name" value="TetR_N"/>
    <property type="match status" value="1"/>
</dbReference>
<dbReference type="SUPFAM" id="SSF46689">
    <property type="entry name" value="Homeodomain-like"/>
    <property type="match status" value="1"/>
</dbReference>
<sequence length="198" mass="21826">MEMGKRMAWDVEGTKRKIIEAATDEFVAHGQHGTTIERIAKRAGVNKERVYNYFGGKPELFALVLREKVAEGAVSVPYVATGIDDVGGFESRLVDFNQAHPELIRLLAWEALAYTDAVPDEEKRVERYARRTDEIRVAQDAGALTTSLDADMLHVLLLALAGYGALVPQVVRMITGVGTDDERYRAAVVEAARRLAAP</sequence>
<dbReference type="Pfam" id="PF17926">
    <property type="entry name" value="TetR_C_21"/>
    <property type="match status" value="1"/>
</dbReference>
<proteinExistence type="predicted"/>
<dbReference type="PRINTS" id="PR00455">
    <property type="entry name" value="HTHTETR"/>
</dbReference>
<dbReference type="InterPro" id="IPR009057">
    <property type="entry name" value="Homeodomain-like_sf"/>
</dbReference>
<evidence type="ECO:0000313" key="4">
    <source>
        <dbReference type="EMBL" id="GLJ62478.1"/>
    </source>
</evidence>
<keyword evidence="1 2" id="KW-0238">DNA-binding</keyword>
<comment type="caution">
    <text evidence="4">The sequence shown here is derived from an EMBL/GenBank/DDBJ whole genome shotgun (WGS) entry which is preliminary data.</text>
</comment>
<dbReference type="AlphaFoldDB" id="A0A9W6H547"/>
<evidence type="ECO:0000256" key="1">
    <source>
        <dbReference type="ARBA" id="ARBA00023125"/>
    </source>
</evidence>
<protein>
    <submittedName>
        <fullName evidence="4">HTH-type transcriptional repressor</fullName>
    </submittedName>
</protein>
<dbReference type="PANTHER" id="PTHR30328">
    <property type="entry name" value="TRANSCRIPTIONAL REPRESSOR"/>
    <property type="match status" value="1"/>
</dbReference>
<name>A0A9W6H547_9MICO</name>
<dbReference type="EMBL" id="BSEJ01000013">
    <property type="protein sequence ID" value="GLJ62478.1"/>
    <property type="molecule type" value="Genomic_DNA"/>
</dbReference>
<reference evidence="4" key="1">
    <citation type="journal article" date="2014" name="Int. J. Syst. Evol. Microbiol.">
        <title>Complete genome sequence of Corynebacterium casei LMG S-19264T (=DSM 44701T), isolated from a smear-ripened cheese.</title>
        <authorList>
            <consortium name="US DOE Joint Genome Institute (JGI-PGF)"/>
            <person name="Walter F."/>
            <person name="Albersmeier A."/>
            <person name="Kalinowski J."/>
            <person name="Ruckert C."/>
        </authorList>
    </citation>
    <scope>NUCLEOTIDE SEQUENCE</scope>
    <source>
        <strain evidence="4">VKM Ac-1020</strain>
    </source>
</reference>
<dbReference type="PANTHER" id="PTHR30328:SF54">
    <property type="entry name" value="HTH-TYPE TRANSCRIPTIONAL REPRESSOR SCO4008"/>
    <property type="match status" value="1"/>
</dbReference>
<dbReference type="InterPro" id="IPR050109">
    <property type="entry name" value="HTH-type_TetR-like_transc_reg"/>
</dbReference>
<keyword evidence="5" id="KW-1185">Reference proteome</keyword>
<evidence type="ECO:0000259" key="3">
    <source>
        <dbReference type="PROSITE" id="PS50977"/>
    </source>
</evidence>